<feature type="domain" description="NOT2/NOT3/NOT5 C-terminal" evidence="4">
    <location>
        <begin position="89"/>
        <end position="202"/>
    </location>
</feature>
<dbReference type="Gene3D" id="2.30.30.1020">
    <property type="entry name" value="CCR4-NOT complex subunit 2/3/5, C-terminal domain"/>
    <property type="match status" value="1"/>
</dbReference>
<reference evidence="7" key="1">
    <citation type="submission" date="2016-06" db="UniProtKB">
        <authorList>
            <consortium name="WormBaseParasite"/>
        </authorList>
    </citation>
    <scope>IDENTIFICATION</scope>
</reference>
<evidence type="ECO:0000256" key="1">
    <source>
        <dbReference type="ARBA" id="ARBA00007682"/>
    </source>
</evidence>
<organism evidence="7">
    <name type="scientific">Soboliphyme baturini</name>
    <dbReference type="NCBI Taxonomy" id="241478"/>
    <lineage>
        <taxon>Eukaryota</taxon>
        <taxon>Metazoa</taxon>
        <taxon>Ecdysozoa</taxon>
        <taxon>Nematoda</taxon>
        <taxon>Enoplea</taxon>
        <taxon>Dorylaimia</taxon>
        <taxon>Dioctophymatida</taxon>
        <taxon>Dioctophymatoidea</taxon>
        <taxon>Soboliphymatidae</taxon>
        <taxon>Soboliphyme</taxon>
    </lineage>
</organism>
<dbReference type="InterPro" id="IPR007282">
    <property type="entry name" value="NOT2/3/5_C"/>
</dbReference>
<keyword evidence="3" id="KW-0804">Transcription</keyword>
<name>A0A183IK92_9BILA</name>
<dbReference type="WBParaSite" id="SBAD_0000421901-mRNA-1">
    <property type="protein sequence ID" value="SBAD_0000421901-mRNA-1"/>
    <property type="gene ID" value="SBAD_0000421901"/>
</dbReference>
<keyword evidence="2" id="KW-0805">Transcription regulation</keyword>
<evidence type="ECO:0000313" key="5">
    <source>
        <dbReference type="EMBL" id="VDP03151.1"/>
    </source>
</evidence>
<gene>
    <name evidence="5" type="ORF">SBAD_LOCUS4038</name>
</gene>
<sequence length="207" mass="23662">MPQSNYQCQLYPCVPSHVLSFIYSAHSLTSKPTVTGIPHDMLNDQFGMVGLLVFLRAIETDPAIVSLALGHDLTQLGLNLNAPEKNLHQNFGGPWADVPCRPQDIDFTIPLEYQTNSAVAEKLTPIKLNRYSDDLLFYFFYNFGGEVFQLAAAAELYNRDWRYHKEDRIWLTRAPGMIPVEKSTAYERGTYYVFDPSHWRKVIISLN</sequence>
<dbReference type="InterPro" id="IPR038635">
    <property type="entry name" value="CCR4-NOT_su2/3/5_C_sf"/>
</dbReference>
<evidence type="ECO:0000313" key="7">
    <source>
        <dbReference type="WBParaSite" id="SBAD_0000421901-mRNA-1"/>
    </source>
</evidence>
<dbReference type="EMBL" id="UZAM01008085">
    <property type="protein sequence ID" value="VDP03151.1"/>
    <property type="molecule type" value="Genomic_DNA"/>
</dbReference>
<accession>A0A183IK92</accession>
<evidence type="ECO:0000256" key="3">
    <source>
        <dbReference type="ARBA" id="ARBA00023163"/>
    </source>
</evidence>
<reference evidence="5 6" key="2">
    <citation type="submission" date="2018-11" db="EMBL/GenBank/DDBJ databases">
        <authorList>
            <consortium name="Pathogen Informatics"/>
        </authorList>
    </citation>
    <scope>NUCLEOTIDE SEQUENCE [LARGE SCALE GENOMIC DNA]</scope>
</reference>
<dbReference type="FunFam" id="2.30.30.1020:FF:000005">
    <property type="entry name" value="Regena, isoform C"/>
    <property type="match status" value="1"/>
</dbReference>
<dbReference type="OrthoDB" id="25391at2759"/>
<evidence type="ECO:0000259" key="4">
    <source>
        <dbReference type="Pfam" id="PF04153"/>
    </source>
</evidence>
<dbReference type="AlphaFoldDB" id="A0A183IK92"/>
<protein>
    <submittedName>
        <fullName evidence="7">NOT2_3_5 domain-containing protein</fullName>
    </submittedName>
</protein>
<dbReference type="PANTHER" id="PTHR23326">
    <property type="entry name" value="CCR4 NOT-RELATED"/>
    <property type="match status" value="1"/>
</dbReference>
<dbReference type="GO" id="GO:0006355">
    <property type="term" value="P:regulation of DNA-templated transcription"/>
    <property type="evidence" value="ECO:0007669"/>
    <property type="project" value="InterPro"/>
</dbReference>
<dbReference type="Proteomes" id="UP000270296">
    <property type="component" value="Unassembled WGS sequence"/>
</dbReference>
<keyword evidence="6" id="KW-1185">Reference proteome</keyword>
<dbReference type="GO" id="GO:2000036">
    <property type="term" value="P:regulation of stem cell population maintenance"/>
    <property type="evidence" value="ECO:0007669"/>
    <property type="project" value="UniProtKB-ARBA"/>
</dbReference>
<evidence type="ECO:0000313" key="6">
    <source>
        <dbReference type="Proteomes" id="UP000270296"/>
    </source>
</evidence>
<dbReference type="Pfam" id="PF04153">
    <property type="entry name" value="NOT2_3_5_C"/>
    <property type="match status" value="1"/>
</dbReference>
<proteinExistence type="inferred from homology"/>
<dbReference type="InterPro" id="IPR040168">
    <property type="entry name" value="Not2/3/5"/>
</dbReference>
<dbReference type="GO" id="GO:0030015">
    <property type="term" value="C:CCR4-NOT core complex"/>
    <property type="evidence" value="ECO:0007669"/>
    <property type="project" value="InterPro"/>
</dbReference>
<evidence type="ECO:0000256" key="2">
    <source>
        <dbReference type="ARBA" id="ARBA00023015"/>
    </source>
</evidence>
<comment type="similarity">
    <text evidence="1">Belongs to the CNOT2/3/5 family.</text>
</comment>